<evidence type="ECO:0000256" key="8">
    <source>
        <dbReference type="SAM" id="Phobius"/>
    </source>
</evidence>
<dbReference type="Pfam" id="PF02518">
    <property type="entry name" value="HATPase_c"/>
    <property type="match status" value="1"/>
</dbReference>
<comment type="caution">
    <text evidence="11">The sequence shown here is derived from an EMBL/GenBank/DDBJ whole genome shotgun (WGS) entry which is preliminary data.</text>
</comment>
<dbReference type="SMART" id="SM00387">
    <property type="entry name" value="HATPase_c"/>
    <property type="match status" value="1"/>
</dbReference>
<organism evidence="11 12">
    <name type="scientific">Naematelia encephala</name>
    <dbReference type="NCBI Taxonomy" id="71784"/>
    <lineage>
        <taxon>Eukaryota</taxon>
        <taxon>Fungi</taxon>
        <taxon>Dikarya</taxon>
        <taxon>Basidiomycota</taxon>
        <taxon>Agaricomycotina</taxon>
        <taxon>Tremellomycetes</taxon>
        <taxon>Tremellales</taxon>
        <taxon>Naemateliaceae</taxon>
        <taxon>Naematelia</taxon>
    </lineage>
</organism>
<keyword evidence="4" id="KW-0808">Transferase</keyword>
<feature type="domain" description="Histidine kinase" evidence="9">
    <location>
        <begin position="465"/>
        <end position="789"/>
    </location>
</feature>
<evidence type="ECO:0000256" key="5">
    <source>
        <dbReference type="ARBA" id="ARBA00022777"/>
    </source>
</evidence>
<feature type="transmembrane region" description="Helical" evidence="8">
    <location>
        <begin position="260"/>
        <end position="282"/>
    </location>
</feature>
<feature type="modified residue" description="4-aspartylphosphate" evidence="6">
    <location>
        <position position="1024"/>
    </location>
</feature>
<dbReference type="InterPro" id="IPR036097">
    <property type="entry name" value="HisK_dim/P_sf"/>
</dbReference>
<dbReference type="Proteomes" id="UP000193986">
    <property type="component" value="Unassembled WGS sequence"/>
</dbReference>
<evidence type="ECO:0000313" key="12">
    <source>
        <dbReference type="Proteomes" id="UP000193986"/>
    </source>
</evidence>
<dbReference type="InterPro" id="IPR003594">
    <property type="entry name" value="HATPase_dom"/>
</dbReference>
<feature type="transmembrane region" description="Helical" evidence="8">
    <location>
        <begin position="319"/>
        <end position="338"/>
    </location>
</feature>
<keyword evidence="12" id="KW-1185">Reference proteome</keyword>
<keyword evidence="5" id="KW-0418">Kinase</keyword>
<dbReference type="GO" id="GO:0000155">
    <property type="term" value="F:phosphorelay sensor kinase activity"/>
    <property type="evidence" value="ECO:0007669"/>
    <property type="project" value="InterPro"/>
</dbReference>
<comment type="catalytic activity">
    <reaction evidence="1">
        <text>ATP + protein L-histidine = ADP + protein N-phospho-L-histidine.</text>
        <dbReference type="EC" id="2.7.13.3"/>
    </reaction>
</comment>
<keyword evidence="3 6" id="KW-0597">Phosphoprotein</keyword>
<dbReference type="InParanoid" id="A0A1Y2AHA3"/>
<proteinExistence type="predicted"/>
<dbReference type="GO" id="GO:0009927">
    <property type="term" value="F:histidine phosphotransfer kinase activity"/>
    <property type="evidence" value="ECO:0007669"/>
    <property type="project" value="TreeGrafter"/>
</dbReference>
<feature type="compositionally biased region" description="Basic and acidic residues" evidence="7">
    <location>
        <begin position="929"/>
        <end position="947"/>
    </location>
</feature>
<evidence type="ECO:0000256" key="4">
    <source>
        <dbReference type="ARBA" id="ARBA00022679"/>
    </source>
</evidence>
<keyword evidence="8" id="KW-0812">Transmembrane</keyword>
<dbReference type="SUPFAM" id="SSF55874">
    <property type="entry name" value="ATPase domain of HSP90 chaperone/DNA topoisomerase II/histidine kinase"/>
    <property type="match status" value="2"/>
</dbReference>
<dbReference type="Pfam" id="PF00512">
    <property type="entry name" value="HisKA"/>
    <property type="match status" value="1"/>
</dbReference>
<feature type="compositionally biased region" description="Polar residues" evidence="7">
    <location>
        <begin position="948"/>
        <end position="965"/>
    </location>
</feature>
<feature type="transmembrane region" description="Helical" evidence="8">
    <location>
        <begin position="288"/>
        <end position="307"/>
    </location>
</feature>
<evidence type="ECO:0000256" key="1">
    <source>
        <dbReference type="ARBA" id="ARBA00000085"/>
    </source>
</evidence>
<protein>
    <recommendedName>
        <fullName evidence="2">histidine kinase</fullName>
        <ecNumber evidence="2">2.7.13.3</ecNumber>
    </recommendedName>
</protein>
<evidence type="ECO:0000256" key="3">
    <source>
        <dbReference type="ARBA" id="ARBA00022553"/>
    </source>
</evidence>
<dbReference type="EC" id="2.7.13.3" evidence="2"/>
<dbReference type="Pfam" id="PF00072">
    <property type="entry name" value="Response_reg"/>
    <property type="match status" value="1"/>
</dbReference>
<evidence type="ECO:0000256" key="6">
    <source>
        <dbReference type="PROSITE-ProRule" id="PRU00169"/>
    </source>
</evidence>
<evidence type="ECO:0000259" key="9">
    <source>
        <dbReference type="PROSITE" id="PS50109"/>
    </source>
</evidence>
<feature type="domain" description="Response regulatory" evidence="10">
    <location>
        <begin position="967"/>
        <end position="1089"/>
    </location>
</feature>
<feature type="region of interest" description="Disordered" evidence="7">
    <location>
        <begin position="833"/>
        <end position="904"/>
    </location>
</feature>
<dbReference type="Gene3D" id="3.30.565.10">
    <property type="entry name" value="Histidine kinase-like ATPase, C-terminal domain"/>
    <property type="match status" value="1"/>
</dbReference>
<evidence type="ECO:0000259" key="10">
    <source>
        <dbReference type="PROSITE" id="PS50110"/>
    </source>
</evidence>
<dbReference type="Gene3D" id="3.40.50.2300">
    <property type="match status" value="1"/>
</dbReference>
<feature type="region of interest" description="Disordered" evidence="7">
    <location>
        <begin position="89"/>
        <end position="206"/>
    </location>
</feature>
<dbReference type="PROSITE" id="PS50110">
    <property type="entry name" value="RESPONSE_REGULATORY"/>
    <property type="match status" value="1"/>
</dbReference>
<evidence type="ECO:0000256" key="2">
    <source>
        <dbReference type="ARBA" id="ARBA00012438"/>
    </source>
</evidence>
<dbReference type="InterPro" id="IPR004358">
    <property type="entry name" value="Sig_transdc_His_kin-like_C"/>
</dbReference>
<feature type="region of interest" description="Disordered" evidence="7">
    <location>
        <begin position="916"/>
        <end position="965"/>
    </location>
</feature>
<feature type="compositionally biased region" description="Polar residues" evidence="7">
    <location>
        <begin position="21"/>
        <end position="30"/>
    </location>
</feature>
<feature type="compositionally biased region" description="Basic and acidic residues" evidence="7">
    <location>
        <begin position="188"/>
        <end position="201"/>
    </location>
</feature>
<dbReference type="InterPro" id="IPR036890">
    <property type="entry name" value="HATPase_C_sf"/>
</dbReference>
<evidence type="ECO:0000256" key="7">
    <source>
        <dbReference type="SAM" id="MobiDB-lite"/>
    </source>
</evidence>
<keyword evidence="8" id="KW-0472">Membrane</keyword>
<dbReference type="GO" id="GO:0005886">
    <property type="term" value="C:plasma membrane"/>
    <property type="evidence" value="ECO:0007669"/>
    <property type="project" value="TreeGrafter"/>
</dbReference>
<reference evidence="11 12" key="1">
    <citation type="submission" date="2016-07" db="EMBL/GenBank/DDBJ databases">
        <title>Pervasive Adenine N6-methylation of Active Genes in Fungi.</title>
        <authorList>
            <consortium name="DOE Joint Genome Institute"/>
            <person name="Mondo S.J."/>
            <person name="Dannebaum R.O."/>
            <person name="Kuo R.C."/>
            <person name="Labutti K."/>
            <person name="Haridas S."/>
            <person name="Kuo A."/>
            <person name="Salamov A."/>
            <person name="Ahrendt S.R."/>
            <person name="Lipzen A."/>
            <person name="Sullivan W."/>
            <person name="Andreopoulos W.B."/>
            <person name="Clum A."/>
            <person name="Lindquist E."/>
            <person name="Daum C."/>
            <person name="Ramamoorthy G.K."/>
            <person name="Gryganskyi A."/>
            <person name="Culley D."/>
            <person name="Magnuson J.K."/>
            <person name="James T.Y."/>
            <person name="O'Malley M.A."/>
            <person name="Stajich J.E."/>
            <person name="Spatafora J.W."/>
            <person name="Visel A."/>
            <person name="Grigoriev I.V."/>
        </authorList>
    </citation>
    <scope>NUCLEOTIDE SEQUENCE [LARGE SCALE GENOMIC DNA]</scope>
    <source>
        <strain evidence="11 12">68-887.2</strain>
    </source>
</reference>
<dbReference type="PRINTS" id="PR00344">
    <property type="entry name" value="BCTRLSENSOR"/>
</dbReference>
<dbReference type="EMBL" id="MCFC01000102">
    <property type="protein sequence ID" value="ORY21896.1"/>
    <property type="molecule type" value="Genomic_DNA"/>
</dbReference>
<dbReference type="InterPro" id="IPR003661">
    <property type="entry name" value="HisK_dim/P_dom"/>
</dbReference>
<dbReference type="PANTHER" id="PTHR43047:SF66">
    <property type="entry name" value="HISKA"/>
    <property type="match status" value="1"/>
</dbReference>
<feature type="compositionally biased region" description="Polar residues" evidence="7">
    <location>
        <begin position="872"/>
        <end position="882"/>
    </location>
</feature>
<dbReference type="SUPFAM" id="SSF52172">
    <property type="entry name" value="CheY-like"/>
    <property type="match status" value="1"/>
</dbReference>
<sequence length="1105" mass="122230">MVKDTEISMAGPSKPAIARATSFNPPISSHTRNRTRFAPSTWSSVWSKVKQQLTPPSHPSTTSESVLGSSAMNRSEYYADSITGYPPHLALELLDPRKGTEGKHKRRRKPSAPATKSSVSKAGSRFGDEEDGNPAEPVSHIVVDNDFDQFSPGVAKSESGYSSRSHGAQTPTMEESGAGGGLFGSRKGSHDSPEPGGDKSEVASVRRPRKWSKIRRSRAYELVFERVWPNIRHFLDSSFPEQSKERSFQKEAWFTQKPGAMVAAGFLLIAWCLTVGLIPQPWNKYNWYAYFGAGGFFILPLPFFVIFDFPRRHQRIWQPWLLGATWVLSDVLVIEMRVCGFFGEVNRCGTRNFINLLGFAYGCPVLALLALRQNRIFAIFGAIQWNVLAGALVSYQPKTPTLFYRNVVTFTIFQAFLIFISFLQERSFRQMFSLRTQLKTQYRATQGAQVLERRAADSKKRFVSYIFHEVRVPLNTALLAVQNLEGEEVFKGLDPDQAEMVHGLSKSLTMMEKVLNDVLSFNRMESGKFTQARKPFDFHQCMQLVALSHRVQAQKAGIELIVDLDKDIDKVGGIFVGDEMRLRQVSSNLVSNAIKFTEAGSVRIVTKLLYPRFEPTPSVELDDPLRQAAINLRHQQELEEQDRQDQSASPIFSSGARISRVLGSADLDNASGYSRTGGSVDLEKGSVQMEDRRRSKDTVRDREDKQGRTAVIRVEIHDTGVGLRKSDVIDNRLFSPYVQTEIGRRQGGKGSGLGLALVRQIIKLFDGRLGVESECGKGSVFWFEIPFALPRPQRAQSYSSPSITRAPTLSPPAFNPPGSTGGGLMSIVEQMQPEGTNGHAGGGHSDRPETRPGMTMTESTMPLLPEAHGQMSPASSRTQGSLPGTWEEIHTYPPPESSTSGMTFTDPFAAAARNGAITPMPSANPRISTESDERKTAVDSDQSETKITRNGGSTKPSNATSSQGPLNALVVDDDRLTRMLMSRMLTRLGHQVTTAENGKVALGMIRDSFLGQPDAPQFEIVFLDNQMPMMTGVEVAREVRQMGCPLFIVGCTGNALREDQDEYISAGADDIIPKPIHQKSVIEMIKEARKRVAGETSPKTLEADE</sequence>
<dbReference type="SMART" id="SM00388">
    <property type="entry name" value="HisKA"/>
    <property type="match status" value="1"/>
</dbReference>
<dbReference type="PROSITE" id="PS50109">
    <property type="entry name" value="HIS_KIN"/>
    <property type="match status" value="1"/>
</dbReference>
<dbReference type="CDD" id="cd00082">
    <property type="entry name" value="HisKA"/>
    <property type="match status" value="1"/>
</dbReference>
<dbReference type="SUPFAM" id="SSF47384">
    <property type="entry name" value="Homodimeric domain of signal transducing histidine kinase"/>
    <property type="match status" value="1"/>
</dbReference>
<dbReference type="Gene3D" id="1.10.287.130">
    <property type="match status" value="1"/>
</dbReference>
<dbReference type="InterPro" id="IPR001789">
    <property type="entry name" value="Sig_transdc_resp-reg_receiver"/>
</dbReference>
<dbReference type="AlphaFoldDB" id="A0A1Y2AHA3"/>
<feature type="region of interest" description="Disordered" evidence="7">
    <location>
        <begin position="673"/>
        <end position="706"/>
    </location>
</feature>
<feature type="compositionally biased region" description="Polar residues" evidence="7">
    <location>
        <begin position="38"/>
        <end position="53"/>
    </location>
</feature>
<dbReference type="InterPro" id="IPR005467">
    <property type="entry name" value="His_kinase_dom"/>
</dbReference>
<dbReference type="OrthoDB" id="60033at2759"/>
<feature type="transmembrane region" description="Helical" evidence="8">
    <location>
        <begin position="353"/>
        <end position="371"/>
    </location>
</feature>
<dbReference type="CDD" id="cd17546">
    <property type="entry name" value="REC_hyHK_CKI1_RcsC-like"/>
    <property type="match status" value="1"/>
</dbReference>
<feature type="compositionally biased region" description="Polar residues" evidence="7">
    <location>
        <begin position="159"/>
        <end position="173"/>
    </location>
</feature>
<dbReference type="PANTHER" id="PTHR43047">
    <property type="entry name" value="TWO-COMPONENT HISTIDINE PROTEIN KINASE"/>
    <property type="match status" value="1"/>
</dbReference>
<evidence type="ECO:0000313" key="11">
    <source>
        <dbReference type="EMBL" id="ORY21896.1"/>
    </source>
</evidence>
<accession>A0A1Y2AHA3</accession>
<name>A0A1Y2AHA3_9TREE</name>
<feature type="region of interest" description="Disordered" evidence="7">
    <location>
        <begin position="1"/>
        <end position="68"/>
    </location>
</feature>
<gene>
    <name evidence="11" type="ORF">BCR39DRAFT_488115</name>
</gene>
<feature type="transmembrane region" description="Helical" evidence="8">
    <location>
        <begin position="376"/>
        <end position="396"/>
    </location>
</feature>
<feature type="compositionally biased region" description="Basic and acidic residues" evidence="7">
    <location>
        <begin position="681"/>
        <end position="706"/>
    </location>
</feature>
<keyword evidence="8" id="KW-1133">Transmembrane helix</keyword>
<dbReference type="SMART" id="SM00448">
    <property type="entry name" value="REC"/>
    <property type="match status" value="1"/>
</dbReference>
<dbReference type="InterPro" id="IPR011006">
    <property type="entry name" value="CheY-like_superfamily"/>
</dbReference>
<dbReference type="STRING" id="71784.A0A1Y2AHA3"/>
<feature type="transmembrane region" description="Helical" evidence="8">
    <location>
        <begin position="402"/>
        <end position="423"/>
    </location>
</feature>